<dbReference type="InterPro" id="IPR001757">
    <property type="entry name" value="P_typ_ATPase"/>
</dbReference>
<feature type="transmembrane region" description="Helical" evidence="13">
    <location>
        <begin position="294"/>
        <end position="312"/>
    </location>
</feature>
<feature type="region of interest" description="Disordered" evidence="14">
    <location>
        <begin position="134"/>
        <end position="173"/>
    </location>
</feature>
<feature type="transmembrane region" description="Helical" evidence="13">
    <location>
        <begin position="1135"/>
        <end position="1152"/>
    </location>
</feature>
<dbReference type="GO" id="GO:0019829">
    <property type="term" value="F:ATPase-coupled monoatomic cation transmembrane transporter activity"/>
    <property type="evidence" value="ECO:0007669"/>
    <property type="project" value="UniProtKB-UniRule"/>
</dbReference>
<evidence type="ECO:0000256" key="3">
    <source>
        <dbReference type="ARBA" id="ARBA00022553"/>
    </source>
</evidence>
<evidence type="ECO:0000256" key="14">
    <source>
        <dbReference type="SAM" id="MobiDB-lite"/>
    </source>
</evidence>
<feature type="transmembrane region" description="Helical" evidence="13">
    <location>
        <begin position="14"/>
        <end position="33"/>
    </location>
</feature>
<evidence type="ECO:0000256" key="9">
    <source>
        <dbReference type="ARBA" id="ARBA00022967"/>
    </source>
</evidence>
<dbReference type="SFLD" id="SFLDG00002">
    <property type="entry name" value="C1.7:_P-type_atpase_like"/>
    <property type="match status" value="1"/>
</dbReference>
<dbReference type="EMBL" id="GGYP01007341">
    <property type="protein sequence ID" value="MDE52112.1"/>
    <property type="molecule type" value="Transcribed_RNA"/>
</dbReference>
<dbReference type="NCBIfam" id="TIGR01657">
    <property type="entry name" value="P-ATPase-V"/>
    <property type="match status" value="1"/>
</dbReference>
<keyword evidence="3" id="KW-0597">Phosphoprotein</keyword>
<reference evidence="18" key="1">
    <citation type="submission" date="2018-10" db="EMBL/GenBank/DDBJ databases">
        <title>Transcriptome assembly of Aceria tosichella (Wheat curl mite) Type 2.</title>
        <authorList>
            <person name="Scully E.D."/>
            <person name="Geib S.M."/>
            <person name="Palmer N.A."/>
            <person name="Gupta A.K."/>
            <person name="Sarath G."/>
            <person name="Tatineni S."/>
        </authorList>
    </citation>
    <scope>NUCLEOTIDE SEQUENCE</scope>
    <source>
        <strain evidence="18">LincolnNE</strain>
    </source>
</reference>
<dbReference type="Gene3D" id="1.20.1110.10">
    <property type="entry name" value="Calcium-transporting ATPase, transmembrane domain"/>
    <property type="match status" value="1"/>
</dbReference>
<dbReference type="Pfam" id="PF00690">
    <property type="entry name" value="Cation_ATPase_N"/>
    <property type="match status" value="1"/>
</dbReference>
<keyword evidence="9 13" id="KW-1278">Translocase</keyword>
<dbReference type="Pfam" id="PF00122">
    <property type="entry name" value="E1-E2_ATPase"/>
    <property type="match status" value="1"/>
</dbReference>
<feature type="transmembrane region" description="Helical" evidence="13">
    <location>
        <begin position="1104"/>
        <end position="1123"/>
    </location>
</feature>
<comment type="subcellular location">
    <subcellularLocation>
        <location evidence="1 13">Membrane</location>
        <topology evidence="1 13">Multi-pass membrane protein</topology>
    </subcellularLocation>
</comment>
<comment type="similarity">
    <text evidence="2 13">Belongs to the cation transport ATPase (P-type) (TC 3.A.3) family. Type V subfamily.</text>
</comment>
<gene>
    <name evidence="18" type="primary">W08D2.5</name>
    <name evidence="18" type="ORF">g.7884</name>
</gene>
<evidence type="ECO:0000256" key="10">
    <source>
        <dbReference type="ARBA" id="ARBA00022989"/>
    </source>
</evidence>
<keyword evidence="8 13" id="KW-0460">Magnesium</keyword>
<feature type="transmembrane region" description="Helical" evidence="13">
    <location>
        <begin position="1216"/>
        <end position="1235"/>
    </location>
</feature>
<feature type="transmembrane region" description="Helical" evidence="13">
    <location>
        <begin position="1288"/>
        <end position="1311"/>
    </location>
</feature>
<evidence type="ECO:0000259" key="15">
    <source>
        <dbReference type="Pfam" id="PF00122"/>
    </source>
</evidence>
<feature type="transmembrane region" description="Helical" evidence="13">
    <location>
        <begin position="501"/>
        <end position="528"/>
    </location>
</feature>
<evidence type="ECO:0000256" key="6">
    <source>
        <dbReference type="ARBA" id="ARBA00022741"/>
    </source>
</evidence>
<dbReference type="EC" id="7.2.2.-" evidence="13"/>
<dbReference type="GO" id="GO:0005524">
    <property type="term" value="F:ATP binding"/>
    <property type="evidence" value="ECO:0007669"/>
    <property type="project" value="UniProtKB-UniRule"/>
</dbReference>
<dbReference type="SUPFAM" id="SSF81653">
    <property type="entry name" value="Calcium ATPase, transduction domain A"/>
    <property type="match status" value="1"/>
</dbReference>
<keyword evidence="5 13" id="KW-0479">Metal-binding</keyword>
<dbReference type="GO" id="GO:0046872">
    <property type="term" value="F:metal ion binding"/>
    <property type="evidence" value="ECO:0007669"/>
    <property type="project" value="UniProtKB-UniRule"/>
</dbReference>
<feature type="transmembrane region" description="Helical" evidence="13">
    <location>
        <begin position="1173"/>
        <end position="1196"/>
    </location>
</feature>
<dbReference type="SFLD" id="SFLDF00027">
    <property type="entry name" value="p-type_atpase"/>
    <property type="match status" value="1"/>
</dbReference>
<dbReference type="SUPFAM" id="SSF81665">
    <property type="entry name" value="Calcium ATPase, transmembrane domain M"/>
    <property type="match status" value="1"/>
</dbReference>
<evidence type="ECO:0000256" key="4">
    <source>
        <dbReference type="ARBA" id="ARBA00022692"/>
    </source>
</evidence>
<name>A0A6G1SQ57_9ACAR</name>
<dbReference type="InterPro" id="IPR006544">
    <property type="entry name" value="P-type_TPase_V"/>
</dbReference>
<dbReference type="FunFam" id="1.20.1110.10:FF:000023">
    <property type="entry name" value="Cation-transporting ATPase"/>
    <property type="match status" value="1"/>
</dbReference>
<evidence type="ECO:0000256" key="5">
    <source>
        <dbReference type="ARBA" id="ARBA00022723"/>
    </source>
</evidence>
<dbReference type="InterPro" id="IPR036412">
    <property type="entry name" value="HAD-like_sf"/>
</dbReference>
<evidence type="ECO:0000259" key="16">
    <source>
        <dbReference type="Pfam" id="PF00690"/>
    </source>
</evidence>
<dbReference type="InterPro" id="IPR047819">
    <property type="entry name" value="P5A-ATPase_N"/>
</dbReference>
<organism evidence="18">
    <name type="scientific">Aceria tosichella</name>
    <name type="common">wheat curl mite</name>
    <dbReference type="NCBI Taxonomy" id="561515"/>
    <lineage>
        <taxon>Eukaryota</taxon>
        <taxon>Metazoa</taxon>
        <taxon>Ecdysozoa</taxon>
        <taxon>Arthropoda</taxon>
        <taxon>Chelicerata</taxon>
        <taxon>Arachnida</taxon>
        <taxon>Acari</taxon>
        <taxon>Acariformes</taxon>
        <taxon>Trombidiformes</taxon>
        <taxon>Prostigmata</taxon>
        <taxon>Eupodina</taxon>
        <taxon>Eriophyoidea</taxon>
        <taxon>Eriophyidae</taxon>
        <taxon>Eriophyinae</taxon>
        <taxon>Aceriini</taxon>
        <taxon>Aceria</taxon>
    </lineage>
</organism>
<dbReference type="GO" id="GO:0016887">
    <property type="term" value="F:ATP hydrolysis activity"/>
    <property type="evidence" value="ECO:0007669"/>
    <property type="project" value="InterPro"/>
</dbReference>
<dbReference type="FunFam" id="3.40.50.1000:FF:000068">
    <property type="entry name" value="Cation-transporting ATPase"/>
    <property type="match status" value="1"/>
</dbReference>
<dbReference type="Pfam" id="PF13246">
    <property type="entry name" value="Cation_ATPase"/>
    <property type="match status" value="1"/>
</dbReference>
<dbReference type="InterPro" id="IPR023298">
    <property type="entry name" value="ATPase_P-typ_TM_dom_sf"/>
</dbReference>
<dbReference type="GO" id="GO:0140358">
    <property type="term" value="F:P-type transmembrane transporter activity"/>
    <property type="evidence" value="ECO:0007669"/>
    <property type="project" value="InterPro"/>
</dbReference>
<dbReference type="NCBIfam" id="TIGR01494">
    <property type="entry name" value="ATPase_P-type"/>
    <property type="match status" value="2"/>
</dbReference>
<evidence type="ECO:0000313" key="18">
    <source>
        <dbReference type="EMBL" id="MDE52112.1"/>
    </source>
</evidence>
<keyword evidence="7 13" id="KW-0067">ATP-binding</keyword>
<feature type="domain" description="P-type ATPase A" evidence="15">
    <location>
        <begin position="331"/>
        <end position="455"/>
    </location>
</feature>
<feature type="transmembrane region" description="Helical" evidence="13">
    <location>
        <begin position="267"/>
        <end position="288"/>
    </location>
</feature>
<dbReference type="InterPro" id="IPR023299">
    <property type="entry name" value="ATPase_P-typ_cyto_dom_N"/>
</dbReference>
<evidence type="ECO:0000256" key="1">
    <source>
        <dbReference type="ARBA" id="ARBA00004141"/>
    </source>
</evidence>
<dbReference type="PANTHER" id="PTHR45630">
    <property type="entry name" value="CATION-TRANSPORTING ATPASE-RELATED"/>
    <property type="match status" value="1"/>
</dbReference>
<dbReference type="InterPro" id="IPR044492">
    <property type="entry name" value="P_typ_ATPase_HD_dom"/>
</dbReference>
<keyword evidence="6 13" id="KW-0547">Nucleotide-binding</keyword>
<dbReference type="GO" id="GO:0016020">
    <property type="term" value="C:membrane"/>
    <property type="evidence" value="ECO:0007669"/>
    <property type="project" value="UniProtKB-SubCell"/>
</dbReference>
<evidence type="ECO:0000256" key="7">
    <source>
        <dbReference type="ARBA" id="ARBA00022840"/>
    </source>
</evidence>
<dbReference type="Gene3D" id="3.40.50.1000">
    <property type="entry name" value="HAD superfamily/HAD-like"/>
    <property type="match status" value="1"/>
</dbReference>
<evidence type="ECO:0000256" key="2">
    <source>
        <dbReference type="ARBA" id="ARBA00006000"/>
    </source>
</evidence>
<feature type="compositionally biased region" description="Acidic residues" evidence="14">
    <location>
        <begin position="153"/>
        <end position="162"/>
    </location>
</feature>
<dbReference type="SUPFAM" id="SSF81660">
    <property type="entry name" value="Metal cation-transporting ATPase, ATP-binding domain N"/>
    <property type="match status" value="1"/>
</dbReference>
<dbReference type="GO" id="GO:0006874">
    <property type="term" value="P:intracellular calcium ion homeostasis"/>
    <property type="evidence" value="ECO:0007669"/>
    <property type="project" value="TreeGrafter"/>
</dbReference>
<feature type="transmembrane region" description="Helical" evidence="13">
    <location>
        <begin position="472"/>
        <end position="489"/>
    </location>
</feature>
<dbReference type="SUPFAM" id="SSF56784">
    <property type="entry name" value="HAD-like"/>
    <property type="match status" value="1"/>
</dbReference>
<evidence type="ECO:0000256" key="12">
    <source>
        <dbReference type="ARBA" id="ARBA00049360"/>
    </source>
</evidence>
<keyword evidence="4 13" id="KW-0812">Transmembrane</keyword>
<dbReference type="SFLD" id="SFLDS00003">
    <property type="entry name" value="Haloacid_Dehalogenase"/>
    <property type="match status" value="1"/>
</dbReference>
<feature type="compositionally biased region" description="Polar residues" evidence="14">
    <location>
        <begin position="140"/>
        <end position="152"/>
    </location>
</feature>
<dbReference type="PRINTS" id="PR00119">
    <property type="entry name" value="CATATPASE"/>
</dbReference>
<dbReference type="InterPro" id="IPR008250">
    <property type="entry name" value="ATPase_P-typ_transduc_dom_A_sf"/>
</dbReference>
<dbReference type="Pfam" id="PF12409">
    <property type="entry name" value="P5-ATPase"/>
    <property type="match status" value="1"/>
</dbReference>
<keyword evidence="10 13" id="KW-1133">Transmembrane helix</keyword>
<feature type="domain" description="P5B-type ATPase N-terminal" evidence="17">
    <location>
        <begin position="1"/>
        <end position="84"/>
    </location>
</feature>
<evidence type="ECO:0000259" key="17">
    <source>
        <dbReference type="Pfam" id="PF12409"/>
    </source>
</evidence>
<dbReference type="InterPro" id="IPR023214">
    <property type="entry name" value="HAD_sf"/>
</dbReference>
<dbReference type="PANTHER" id="PTHR45630:SF8">
    <property type="entry name" value="CATION-TRANSPORTING ATPASE"/>
    <property type="match status" value="1"/>
</dbReference>
<feature type="transmembrane region" description="Helical" evidence="13">
    <location>
        <begin position="1247"/>
        <end position="1268"/>
    </location>
</feature>
<dbReference type="InterPro" id="IPR018303">
    <property type="entry name" value="ATPase_P-typ_P_site"/>
</dbReference>
<evidence type="ECO:0000256" key="13">
    <source>
        <dbReference type="RuleBase" id="RU362082"/>
    </source>
</evidence>
<evidence type="ECO:0000256" key="8">
    <source>
        <dbReference type="ARBA" id="ARBA00022842"/>
    </source>
</evidence>
<feature type="domain" description="Cation-transporting P-type ATPase N-terminal" evidence="16">
    <location>
        <begin position="232"/>
        <end position="286"/>
    </location>
</feature>
<comment type="catalytic activity">
    <reaction evidence="12 13">
        <text>ATP + H2O = ADP + phosphate + H(+)</text>
        <dbReference type="Rhea" id="RHEA:13065"/>
        <dbReference type="ChEBI" id="CHEBI:15377"/>
        <dbReference type="ChEBI" id="CHEBI:15378"/>
        <dbReference type="ChEBI" id="CHEBI:30616"/>
        <dbReference type="ChEBI" id="CHEBI:43474"/>
        <dbReference type="ChEBI" id="CHEBI:456216"/>
    </reaction>
</comment>
<proteinExistence type="inferred from homology"/>
<dbReference type="InterPro" id="IPR004014">
    <property type="entry name" value="ATPase_P-typ_cation-transptr_N"/>
</dbReference>
<evidence type="ECO:0000256" key="11">
    <source>
        <dbReference type="ARBA" id="ARBA00023136"/>
    </source>
</evidence>
<keyword evidence="11 13" id="KW-0472">Membrane</keyword>
<dbReference type="Gene3D" id="2.70.150.10">
    <property type="entry name" value="Calcium-transporting ATPase, cytoplasmic transduction domain A"/>
    <property type="match status" value="1"/>
</dbReference>
<dbReference type="InterPro" id="IPR059000">
    <property type="entry name" value="ATPase_P-type_domA"/>
</dbReference>
<protein>
    <recommendedName>
        <fullName evidence="13">Cation-transporting ATPase</fullName>
        <ecNumber evidence="13">7.2.2.-</ecNumber>
    </recommendedName>
</protein>
<sequence length="1362" mass="153633">MEIYGYKRSYFNTFLTWILIIGTGFLLRLMFYWKPHWMLYATYRRCRLSEAERVLLIDKYNQCFVEKVQYLYGVPHPSTLAPKDTNDYPDDDDEILICPDDVDDNGQHRYGKQQYGSLAAREISVAARLALARSRHRTQSTRSNKSGVTTENADSESEDEKDDSDRLSMSQEKELDDGANFASNHNMDKEHDFEGSEVIRYFENKKIRYVWYDDESNFIKLRGFDKNMTFSGLQKMTSGLSVEDQARRRRLFGDNRIHIEVLPYMKILFQEVLGPFYIFQVFSCAIWFVDDYYYYGTCIIVMSVASLVSSVIQIRRNQEQLRDTVVSTSFVKVCRGKDIYEEIDSGQLVPGDIVVVPTFNSLLQFDGILINGNVIVNESMLTGESVPVTKTPLPVQNQSRNSKREIYYDEKEHSKHTLFCGTKVLQTRYYGGAHVKALVIRVGFQTAKGELIRSIMFPKPVDFRFNKQIHKFIGVLGCMALIGFLYSVVLKSHRGADLKTILISALDLITIVVPPALPAAMTIGIIYAQSRLKNNKIFCISPRSINISGCIDCVCFDKTGTLTEDNLSFNEVVPLIESKCQFGRPFDEDVMQTSSKQVERDHHLLLDNGEYSPLMMCLASCHSLTIIDHKIIGDPLDLQMFEATGWVLEEPDVDDENKFDLLAPTVVRPPRRKRRTPLEAEIYASSSEFPSSSSNTEDELDVVSINTTQKCQRDVGILRQFPFSSSLQRMSVVTRQFSGSQYVVYAKGAPEKIASLCDPKTIPEDFNEVLHDYTHKGFRVLALAYRPLKAGLSYTRMQRASRSEIEKDLRFLGLLTLGNLLKPETIPVIATLSKAAIRCIMVTGDNMLTAVSVANECGMISSHDKTVVVEVEKESRKSSGPVTPMPSKENLPAQFDHDTAANEEKNLVTVDESQNPMEARVNSLVLSVETIELQSRTESEPILVQKRTKEQTRPKLTWRYVSSTSKQDSGYESTGGDVNPMVRLEMFDDAKIHLALTGETWDVVLKHYPELLNPICVRGTVFARMSPHQKQQLVEQLQSLQYYVGMCGDGANDSGALRSAHAGISLSDTEASVAAPFTSANANISCVPILISEGRAALVTAFGILKYMALYSMIQFCSVLLLYTMYTNFTDTEFLYEDLFIIATFVAVFGRTGPSPTLANKPPPSSLLSVTQLASVMIQLALVIFFQILSLVLLWQNSWYQPHPDNYDHDLAGHDNFAIFAMSSFQCISLAVVFSKGKPYRRSILSNYLFTGALLVITCSTITLIIIKSEWNMPFDISLDVKGVTLEFRLLMIALVFTHFALAMLSEKYIVDHLIFKKSGKFLELFGMKPKCSLFQAIDLKTRSSLNWLIGSTKEGNINGHT</sequence>
<dbReference type="Gene3D" id="3.40.1110.10">
    <property type="entry name" value="Calcium-transporting ATPase, cytoplasmic domain N"/>
    <property type="match status" value="1"/>
</dbReference>
<dbReference type="PROSITE" id="PS00154">
    <property type="entry name" value="ATPASE_E1_E2"/>
    <property type="match status" value="1"/>
</dbReference>
<accession>A0A6G1SQ57</accession>
<dbReference type="GO" id="GO:0015203">
    <property type="term" value="F:polyamine transmembrane transporter activity"/>
    <property type="evidence" value="ECO:0007669"/>
    <property type="project" value="TreeGrafter"/>
</dbReference>